<protein>
    <recommendedName>
        <fullName evidence="3">Tetratricopeptide repeat protein</fullName>
    </recommendedName>
</protein>
<organism evidence="1 2">
    <name type="scientific">Mycolicibacterium poriferae</name>
    <dbReference type="NCBI Taxonomy" id="39694"/>
    <lineage>
        <taxon>Bacteria</taxon>
        <taxon>Bacillati</taxon>
        <taxon>Actinomycetota</taxon>
        <taxon>Actinomycetes</taxon>
        <taxon>Mycobacteriales</taxon>
        <taxon>Mycobacteriaceae</taxon>
        <taxon>Mycolicibacterium</taxon>
    </lineage>
</organism>
<dbReference type="Proteomes" id="UP000466785">
    <property type="component" value="Chromosome"/>
</dbReference>
<accession>A0A6N4VC20</accession>
<reference evidence="1 2" key="1">
    <citation type="journal article" date="2019" name="Emerg. Microbes Infect.">
        <title>Comprehensive subspecies identification of 175 nontuberculous mycobacteria species based on 7547 genomic profiles.</title>
        <authorList>
            <person name="Matsumoto Y."/>
            <person name="Kinjo T."/>
            <person name="Motooka D."/>
            <person name="Nabeya D."/>
            <person name="Jung N."/>
            <person name="Uechi K."/>
            <person name="Horii T."/>
            <person name="Iida T."/>
            <person name="Fujita J."/>
            <person name="Nakamura S."/>
        </authorList>
    </citation>
    <scope>NUCLEOTIDE SEQUENCE [LARGE SCALE GENOMIC DNA]</scope>
    <source>
        <strain evidence="1 2">JCM 12603</strain>
    </source>
</reference>
<name>A0A6N4VC20_9MYCO</name>
<dbReference type="EMBL" id="AP022570">
    <property type="protein sequence ID" value="BBX51660.1"/>
    <property type="molecule type" value="Genomic_DNA"/>
</dbReference>
<evidence type="ECO:0000313" key="2">
    <source>
        <dbReference type="Proteomes" id="UP000466785"/>
    </source>
</evidence>
<keyword evidence="2" id="KW-1185">Reference proteome</keyword>
<sequence>MTDTVADVSEDTGTVMLAARPQPLGAFGLPAGYLLIPAGRDTEAARAALVDGRLPEQWPDRLEAYRHALAGDRDGALHALTGDDPVSRYNRFVLDPDQADPAAIRADLGEFAVLVDVVLFALGRTDSAPELDGHDGEVAAVVLAAQASAALADGNPAAAVPLLDRAAELARPVGRPLAGVLAGAAAGVCRDVEDPSALQRLERALSLLEDADALRVARAELHVSAAGVLHEQAAQRPELLPAAVPHYHSALQLIRRDDAPLLWASAHADLATAYLTMPMVEASSQLRLGIAAQSLRQALTVFTRDEHPQRWASVQLNLANSMVYTPSKHRQDNLVEAVEIYEAVLQSRDRDGDPLGRARVLANQGNVLAHLGLFDQAKAKLYEARFLFEDGGDTDSVRTVRDILDEVARQTVLDRGEEAP</sequence>
<dbReference type="AlphaFoldDB" id="A0A6N4VC20"/>
<evidence type="ECO:0008006" key="3">
    <source>
        <dbReference type="Google" id="ProtNLM"/>
    </source>
</evidence>
<gene>
    <name evidence="1" type="ORF">MPOR_26860</name>
</gene>
<dbReference type="SUPFAM" id="SSF48452">
    <property type="entry name" value="TPR-like"/>
    <property type="match status" value="2"/>
</dbReference>
<dbReference type="InterPro" id="IPR011990">
    <property type="entry name" value="TPR-like_helical_dom_sf"/>
</dbReference>
<dbReference type="Gene3D" id="1.25.40.10">
    <property type="entry name" value="Tetratricopeptide repeat domain"/>
    <property type="match status" value="1"/>
</dbReference>
<dbReference type="KEGG" id="mpof:MPOR_26860"/>
<evidence type="ECO:0000313" key="1">
    <source>
        <dbReference type="EMBL" id="BBX51660.1"/>
    </source>
</evidence>
<proteinExistence type="predicted"/>